<reference evidence="6 7" key="1">
    <citation type="journal article" date="2021" name="Front. Microbiol.">
        <title>Aerobic Denitrification and Heterotrophic Sulfur Oxidation in the Genus Halomonas Revealed by Six Novel Species Characterizations and Genome-Based Analysis.</title>
        <authorList>
            <person name="Wang L."/>
            <person name="Shao Z."/>
        </authorList>
    </citation>
    <scope>NUCLEOTIDE SEQUENCE [LARGE SCALE GENOMIC DNA]</scope>
    <source>
        <strain evidence="6 7">MCCC 1A05748</strain>
    </source>
</reference>
<dbReference type="PANTHER" id="PTHR30537:SF74">
    <property type="entry name" value="HTH-TYPE TRANSCRIPTIONAL REGULATOR TRPI"/>
    <property type="match status" value="1"/>
</dbReference>
<keyword evidence="7" id="KW-1185">Reference proteome</keyword>
<dbReference type="Proteomes" id="UP001320154">
    <property type="component" value="Unassembled WGS sequence"/>
</dbReference>
<dbReference type="PANTHER" id="PTHR30537">
    <property type="entry name" value="HTH-TYPE TRANSCRIPTIONAL REGULATOR"/>
    <property type="match status" value="1"/>
</dbReference>
<comment type="similarity">
    <text evidence="1">Belongs to the LysR transcriptional regulatory family.</text>
</comment>
<evidence type="ECO:0000256" key="1">
    <source>
        <dbReference type="ARBA" id="ARBA00009437"/>
    </source>
</evidence>
<keyword evidence="3" id="KW-0238">DNA-binding</keyword>
<dbReference type="InterPro" id="IPR058163">
    <property type="entry name" value="LysR-type_TF_proteobact-type"/>
</dbReference>
<protein>
    <submittedName>
        <fullName evidence="6">LysR family transcriptional regulator</fullName>
    </submittedName>
</protein>
<evidence type="ECO:0000313" key="7">
    <source>
        <dbReference type="Proteomes" id="UP001320154"/>
    </source>
</evidence>
<dbReference type="InterPro" id="IPR000847">
    <property type="entry name" value="LysR_HTH_N"/>
</dbReference>
<dbReference type="InterPro" id="IPR036390">
    <property type="entry name" value="WH_DNA-bd_sf"/>
</dbReference>
<dbReference type="Gene3D" id="1.10.10.10">
    <property type="entry name" value="Winged helix-like DNA-binding domain superfamily/Winged helix DNA-binding domain"/>
    <property type="match status" value="1"/>
</dbReference>
<dbReference type="Pfam" id="PF03466">
    <property type="entry name" value="LysR_substrate"/>
    <property type="match status" value="1"/>
</dbReference>
<organism evidence="6 7">
    <name type="scientific">Billgrantia desiderata</name>
    <dbReference type="NCBI Taxonomy" id="52021"/>
    <lineage>
        <taxon>Bacteria</taxon>
        <taxon>Pseudomonadati</taxon>
        <taxon>Pseudomonadota</taxon>
        <taxon>Gammaproteobacteria</taxon>
        <taxon>Oceanospirillales</taxon>
        <taxon>Halomonadaceae</taxon>
        <taxon>Billgrantia</taxon>
    </lineage>
</organism>
<evidence type="ECO:0000256" key="3">
    <source>
        <dbReference type="ARBA" id="ARBA00023125"/>
    </source>
</evidence>
<dbReference type="Gene3D" id="3.40.190.10">
    <property type="entry name" value="Periplasmic binding protein-like II"/>
    <property type="match status" value="2"/>
</dbReference>
<accession>A0ABS9B671</accession>
<evidence type="ECO:0000256" key="4">
    <source>
        <dbReference type="ARBA" id="ARBA00023163"/>
    </source>
</evidence>
<gene>
    <name evidence="6" type="ORF">HOP60_12595</name>
</gene>
<dbReference type="Pfam" id="PF00126">
    <property type="entry name" value="HTH_1"/>
    <property type="match status" value="1"/>
</dbReference>
<keyword evidence="2" id="KW-0805">Transcription regulation</keyword>
<dbReference type="SUPFAM" id="SSF46785">
    <property type="entry name" value="Winged helix' DNA-binding domain"/>
    <property type="match status" value="1"/>
</dbReference>
<dbReference type="SUPFAM" id="SSF53850">
    <property type="entry name" value="Periplasmic binding protein-like II"/>
    <property type="match status" value="1"/>
</dbReference>
<name>A0ABS9B671_9GAMM</name>
<dbReference type="EMBL" id="JABFTQ010000007">
    <property type="protein sequence ID" value="MCE8047565.1"/>
    <property type="molecule type" value="Genomic_DNA"/>
</dbReference>
<evidence type="ECO:0000313" key="6">
    <source>
        <dbReference type="EMBL" id="MCE8047565.1"/>
    </source>
</evidence>
<dbReference type="InterPro" id="IPR005119">
    <property type="entry name" value="LysR_subst-bd"/>
</dbReference>
<dbReference type="InterPro" id="IPR036388">
    <property type="entry name" value="WH-like_DNA-bd_sf"/>
</dbReference>
<feature type="domain" description="HTH lysR-type" evidence="5">
    <location>
        <begin position="8"/>
        <end position="65"/>
    </location>
</feature>
<evidence type="ECO:0000256" key="2">
    <source>
        <dbReference type="ARBA" id="ARBA00023015"/>
    </source>
</evidence>
<sequence>MPVNRRTLPLSQLRAFEAAARHCSFKRAAEELAVTPAAVSHQVRELEALLGVALFERRVRQVAPTPAAMQLLPVLQRGFDAFGEALEALREQGDGGSGSVTLSCTPAFASQWLLPRLADFHARCPDTDLRIHASEAPLDLSRSASLAIRYGMGPYPELEAEVLAEDAFALVASPRLALAGYEDLKTVRHIVFDWHCSSLGLPSWQHWCQAAGLDPVDLGASLTFSDESHAIQAAIAAQGVALLSLTLMKAELERGVLQVPFGPRLPGLRYQLVRHRRFAGHAALEQVAAWLREEFARDFDGRTEAILDRPAHH</sequence>
<comment type="caution">
    <text evidence="6">The sequence shown here is derived from an EMBL/GenBank/DDBJ whole genome shotgun (WGS) entry which is preliminary data.</text>
</comment>
<evidence type="ECO:0000259" key="5">
    <source>
        <dbReference type="PROSITE" id="PS50931"/>
    </source>
</evidence>
<dbReference type="PROSITE" id="PS50931">
    <property type="entry name" value="HTH_LYSR"/>
    <property type="match status" value="1"/>
</dbReference>
<dbReference type="PRINTS" id="PR00039">
    <property type="entry name" value="HTHLYSR"/>
</dbReference>
<proteinExistence type="inferred from homology"/>
<keyword evidence="4" id="KW-0804">Transcription</keyword>